<dbReference type="EMBL" id="LC066395">
    <property type="protein sequence ID" value="BAT30966.1"/>
    <property type="molecule type" value="Genomic_DNA"/>
</dbReference>
<sequence length="213" mass="23973">MMPPSATQPTIERLAGDAVLDVLDTVARLRISVFRAYPYLYDGDLEYERDYLKTYAESKGAVVILARAPSGDVIGASTAAPLSDHQPQLAKAFAENGIDPNEVFYCAESVLLPEWRGYGIGHAFFDEREAAAREQGYSIVSFCGVVRPADHPMKPDDYKPLDGFWTKRGYRVLKGIEAPMSWRDVGDTQETKKPMQFWMRRLDRDDDGVWSAR</sequence>
<reference evidence="1" key="1">
    <citation type="journal article" date="2015" name="Proc. Natl. Acad. Sci. U.S.A.">
        <title>Bacterial clade with the ribosomal RNA operon on a small plasmid rather than the chromosome.</title>
        <authorList>
            <person name="Anda M."/>
            <person name="Ohtsubo Y."/>
            <person name="Okubo T."/>
            <person name="Sugawara M."/>
            <person name="Nagata Y."/>
            <person name="Tsuda M."/>
            <person name="Minamisawa K."/>
            <person name="Mitsui H."/>
        </authorList>
    </citation>
    <scope>NUCLEOTIDE SEQUENCE</scope>
    <source>
        <strain evidence="1">DSM 15513</strain>
    </source>
</reference>
<accession>A0A0P0Z8K0</accession>
<dbReference type="AlphaFoldDB" id="A0A0P0Z8K0"/>
<dbReference type="InterPro" id="IPR016181">
    <property type="entry name" value="Acyl_CoA_acyltransferase"/>
</dbReference>
<evidence type="ECO:0000313" key="1">
    <source>
        <dbReference type="EMBL" id="BAT30966.1"/>
    </source>
</evidence>
<organism evidence="1">
    <name type="scientific">Fulvimarina pelagi</name>
    <dbReference type="NCBI Taxonomy" id="217511"/>
    <lineage>
        <taxon>Bacteria</taxon>
        <taxon>Pseudomonadati</taxon>
        <taxon>Pseudomonadota</taxon>
        <taxon>Alphaproteobacteria</taxon>
        <taxon>Hyphomicrobiales</taxon>
        <taxon>Aurantimonadaceae</taxon>
        <taxon>Fulvimarina</taxon>
    </lineage>
</organism>
<proteinExistence type="predicted"/>
<evidence type="ECO:0008006" key="2">
    <source>
        <dbReference type="Google" id="ProtNLM"/>
    </source>
</evidence>
<dbReference type="Gene3D" id="3.40.630.30">
    <property type="match status" value="1"/>
</dbReference>
<name>A0A0P0Z8K0_9HYPH</name>
<dbReference type="SUPFAM" id="SSF55729">
    <property type="entry name" value="Acyl-CoA N-acyltransferases (Nat)"/>
    <property type="match status" value="1"/>
</dbReference>
<protein>
    <recommendedName>
        <fullName evidence="2">N-acetyltransferase domain-containing protein</fullName>
    </recommendedName>
</protein>
<dbReference type="CDD" id="cd04301">
    <property type="entry name" value="NAT_SF"/>
    <property type="match status" value="1"/>
</dbReference>